<dbReference type="EMBL" id="BGZK01000731">
    <property type="protein sequence ID" value="GBP58280.1"/>
    <property type="molecule type" value="Genomic_DNA"/>
</dbReference>
<sequence length="119" mass="13620">MLFFYETPSKAFRNRDGERSGMRGCVVLAQRYASNSKNLENFRQSSTIPYAREAVRPGERSLLSLGGRRPRWARLVHQHTGRPGFLRDKQACGLLESTKSPPPMDIHNRREVTSELLAF</sequence>
<evidence type="ECO:0000313" key="2">
    <source>
        <dbReference type="Proteomes" id="UP000299102"/>
    </source>
</evidence>
<proteinExistence type="predicted"/>
<reference evidence="1 2" key="1">
    <citation type="journal article" date="2019" name="Commun. Biol.">
        <title>The bagworm genome reveals a unique fibroin gene that provides high tensile strength.</title>
        <authorList>
            <person name="Kono N."/>
            <person name="Nakamura H."/>
            <person name="Ohtoshi R."/>
            <person name="Tomita M."/>
            <person name="Numata K."/>
            <person name="Arakawa K."/>
        </authorList>
    </citation>
    <scope>NUCLEOTIDE SEQUENCE [LARGE SCALE GENOMIC DNA]</scope>
</reference>
<organism evidence="1 2">
    <name type="scientific">Eumeta variegata</name>
    <name type="common">Bagworm moth</name>
    <name type="synonym">Eumeta japonica</name>
    <dbReference type="NCBI Taxonomy" id="151549"/>
    <lineage>
        <taxon>Eukaryota</taxon>
        <taxon>Metazoa</taxon>
        <taxon>Ecdysozoa</taxon>
        <taxon>Arthropoda</taxon>
        <taxon>Hexapoda</taxon>
        <taxon>Insecta</taxon>
        <taxon>Pterygota</taxon>
        <taxon>Neoptera</taxon>
        <taxon>Endopterygota</taxon>
        <taxon>Lepidoptera</taxon>
        <taxon>Glossata</taxon>
        <taxon>Ditrysia</taxon>
        <taxon>Tineoidea</taxon>
        <taxon>Psychidae</taxon>
        <taxon>Oiketicinae</taxon>
        <taxon>Eumeta</taxon>
    </lineage>
</organism>
<protein>
    <submittedName>
        <fullName evidence="1">Uncharacterized protein</fullName>
    </submittedName>
</protein>
<gene>
    <name evidence="1" type="ORF">EVAR_38345_1</name>
</gene>
<evidence type="ECO:0000313" key="1">
    <source>
        <dbReference type="EMBL" id="GBP58280.1"/>
    </source>
</evidence>
<name>A0A4C1X549_EUMVA</name>
<comment type="caution">
    <text evidence="1">The sequence shown here is derived from an EMBL/GenBank/DDBJ whole genome shotgun (WGS) entry which is preliminary data.</text>
</comment>
<keyword evidence="2" id="KW-1185">Reference proteome</keyword>
<accession>A0A4C1X549</accession>
<dbReference type="Proteomes" id="UP000299102">
    <property type="component" value="Unassembled WGS sequence"/>
</dbReference>
<dbReference type="AlphaFoldDB" id="A0A4C1X549"/>